<sequence>MTLQSIPFDNDRINSDESEGAFNEFIEDQLSDLIEGILTDGDLTEFGERGSDLIVELDDIQPPSFVYGDDGRGGGSGGSGPGSGGGKMSFSLPFDKLMELIAERLELPDLKKEGRGKIKQVSYTFKTFGQLGIILDKKRTFKRVLKTSIATGSYQPQEGIYELQFRRRDRRYKLPQRVERPKYKAVVFYMGDISYSTYGERLELEKRLVKFIHNWLDYNYGPKAVEHRFFVHDSEAYEVMPEDFYRVANAGGTRASIVFDLVARIAVNEYDPTTTNFYGFYFGDGELFADDAKEIVTIVEEQMVPIFNRLGVVEVQPSRSSHLNTKISNRFRRDKIVRLGELKHKKDTIEVIKKLFGERN</sequence>
<feature type="region of interest" description="Disordered" evidence="1">
    <location>
        <begin position="65"/>
        <end position="85"/>
    </location>
</feature>
<evidence type="ECO:0000313" key="2">
    <source>
        <dbReference type="EMBL" id="QTD52093.1"/>
    </source>
</evidence>
<evidence type="ECO:0000313" key="3">
    <source>
        <dbReference type="Proteomes" id="UP000663929"/>
    </source>
</evidence>
<dbReference type="InterPro" id="IPR006698">
    <property type="entry name" value="UPF0229"/>
</dbReference>
<dbReference type="RefSeq" id="WP_237382202.1">
    <property type="nucleotide sequence ID" value="NZ_CP071793.1"/>
</dbReference>
<keyword evidence="3" id="KW-1185">Reference proteome</keyword>
<protein>
    <submittedName>
        <fullName evidence="2">DUF444 family protein</fullName>
    </submittedName>
</protein>
<dbReference type="AlphaFoldDB" id="A0A8A4TRE6"/>
<reference evidence="2" key="1">
    <citation type="submission" date="2021-03" db="EMBL/GenBank/DDBJ databases">
        <title>Acanthopleuribacteraceae sp. M133.</title>
        <authorList>
            <person name="Wang G."/>
        </authorList>
    </citation>
    <scope>NUCLEOTIDE SEQUENCE</scope>
    <source>
        <strain evidence="2">M133</strain>
    </source>
</reference>
<evidence type="ECO:0000256" key="1">
    <source>
        <dbReference type="SAM" id="MobiDB-lite"/>
    </source>
</evidence>
<dbReference type="Pfam" id="PF04285">
    <property type="entry name" value="DUF444"/>
    <property type="match status" value="2"/>
</dbReference>
<organism evidence="2 3">
    <name type="scientific">Sulfidibacter corallicola</name>
    <dbReference type="NCBI Taxonomy" id="2818388"/>
    <lineage>
        <taxon>Bacteria</taxon>
        <taxon>Pseudomonadati</taxon>
        <taxon>Acidobacteriota</taxon>
        <taxon>Holophagae</taxon>
        <taxon>Acanthopleuribacterales</taxon>
        <taxon>Acanthopleuribacteraceae</taxon>
        <taxon>Sulfidibacter</taxon>
    </lineage>
</organism>
<dbReference type="PANTHER" id="PTHR30510:SF2">
    <property type="entry name" value="UPF0229 PROTEIN YEAH"/>
    <property type="match status" value="1"/>
</dbReference>
<dbReference type="EMBL" id="CP071793">
    <property type="protein sequence ID" value="QTD52093.1"/>
    <property type="molecule type" value="Genomic_DNA"/>
</dbReference>
<dbReference type="PANTHER" id="PTHR30510">
    <property type="entry name" value="UPF0229 PROTEIN YEAH"/>
    <property type="match status" value="1"/>
</dbReference>
<proteinExistence type="predicted"/>
<name>A0A8A4TRE6_SULCO</name>
<dbReference type="Proteomes" id="UP000663929">
    <property type="component" value="Chromosome"/>
</dbReference>
<feature type="compositionally biased region" description="Gly residues" evidence="1">
    <location>
        <begin position="73"/>
        <end position="85"/>
    </location>
</feature>
<gene>
    <name evidence="2" type="ORF">J3U87_06430</name>
</gene>
<dbReference type="KEGG" id="scor:J3U87_06430"/>
<accession>A0A8A4TRE6</accession>